<dbReference type="GO" id="GO:0044550">
    <property type="term" value="P:secondary metabolite biosynthetic process"/>
    <property type="evidence" value="ECO:0007669"/>
    <property type="project" value="UniProtKB-ARBA"/>
</dbReference>
<reference evidence="10" key="1">
    <citation type="submission" date="2021-08" db="EMBL/GenBank/DDBJ databases">
        <title>WGS assembly of Ceratopteris richardii.</title>
        <authorList>
            <person name="Marchant D.B."/>
            <person name="Chen G."/>
            <person name="Jenkins J."/>
            <person name="Shu S."/>
            <person name="Leebens-Mack J."/>
            <person name="Grimwood J."/>
            <person name="Schmutz J."/>
            <person name="Soltis P."/>
            <person name="Soltis D."/>
            <person name="Chen Z.-H."/>
        </authorList>
    </citation>
    <scope>NUCLEOTIDE SEQUENCE</scope>
    <source>
        <strain evidence="10">Whitten #5841</strain>
        <tissue evidence="10">Leaf</tissue>
    </source>
</reference>
<keyword evidence="4 8" id="KW-0479">Metal-binding</keyword>
<evidence type="ECO:0000256" key="4">
    <source>
        <dbReference type="ARBA" id="ARBA00022723"/>
    </source>
</evidence>
<evidence type="ECO:0000313" key="10">
    <source>
        <dbReference type="EMBL" id="KAH7421270.1"/>
    </source>
</evidence>
<protein>
    <recommendedName>
        <fullName evidence="12">Cytochrome P450</fullName>
    </recommendedName>
</protein>
<evidence type="ECO:0000256" key="3">
    <source>
        <dbReference type="ARBA" id="ARBA00022617"/>
    </source>
</evidence>
<dbReference type="GO" id="GO:0005506">
    <property type="term" value="F:iron ion binding"/>
    <property type="evidence" value="ECO:0007669"/>
    <property type="project" value="InterPro"/>
</dbReference>
<evidence type="ECO:0008006" key="12">
    <source>
        <dbReference type="Google" id="ProtNLM"/>
    </source>
</evidence>
<dbReference type="InterPro" id="IPR002401">
    <property type="entry name" value="Cyt_P450_E_grp-I"/>
</dbReference>
<proteinExistence type="inferred from homology"/>
<evidence type="ECO:0000313" key="11">
    <source>
        <dbReference type="Proteomes" id="UP000825935"/>
    </source>
</evidence>
<feature type="binding site" description="axial binding residue" evidence="8">
    <location>
        <position position="483"/>
    </location>
    <ligand>
        <name>heme</name>
        <dbReference type="ChEBI" id="CHEBI:30413"/>
    </ligand>
    <ligandPart>
        <name>Fe</name>
        <dbReference type="ChEBI" id="CHEBI:18248"/>
    </ligandPart>
</feature>
<comment type="similarity">
    <text evidence="2 9">Belongs to the cytochrome P450 family.</text>
</comment>
<dbReference type="PANTHER" id="PTHR47944:SF4">
    <property type="entry name" value="OS09G0441700 PROTEIN"/>
    <property type="match status" value="1"/>
</dbReference>
<keyword evidence="7 9" id="KW-0503">Monooxygenase</keyword>
<gene>
    <name evidence="10" type="ORF">KP509_13G049000</name>
</gene>
<dbReference type="GO" id="GO:0016705">
    <property type="term" value="F:oxidoreductase activity, acting on paired donors, with incorporation or reduction of molecular oxygen"/>
    <property type="evidence" value="ECO:0007669"/>
    <property type="project" value="InterPro"/>
</dbReference>
<dbReference type="GO" id="GO:0004497">
    <property type="term" value="F:monooxygenase activity"/>
    <property type="evidence" value="ECO:0007669"/>
    <property type="project" value="UniProtKB-KW"/>
</dbReference>
<dbReference type="GO" id="GO:0020037">
    <property type="term" value="F:heme binding"/>
    <property type="evidence" value="ECO:0007669"/>
    <property type="project" value="InterPro"/>
</dbReference>
<comment type="caution">
    <text evidence="10">The sequence shown here is derived from an EMBL/GenBank/DDBJ whole genome shotgun (WGS) entry which is preliminary data.</text>
</comment>
<dbReference type="Pfam" id="PF00067">
    <property type="entry name" value="p450"/>
    <property type="match status" value="1"/>
</dbReference>
<dbReference type="Gene3D" id="1.10.630.10">
    <property type="entry name" value="Cytochrome P450"/>
    <property type="match status" value="1"/>
</dbReference>
<evidence type="ECO:0000256" key="2">
    <source>
        <dbReference type="ARBA" id="ARBA00010617"/>
    </source>
</evidence>
<dbReference type="SUPFAM" id="SSF48264">
    <property type="entry name" value="Cytochrome P450"/>
    <property type="match status" value="1"/>
</dbReference>
<keyword evidence="5 9" id="KW-0560">Oxidoreductase</keyword>
<dbReference type="PRINTS" id="PR00385">
    <property type="entry name" value="P450"/>
</dbReference>
<dbReference type="OMA" id="IMELHEV"/>
<dbReference type="AlphaFoldDB" id="A0A8T2TFF8"/>
<dbReference type="PANTHER" id="PTHR47944">
    <property type="entry name" value="CYTOCHROME P450 98A9"/>
    <property type="match status" value="1"/>
</dbReference>
<evidence type="ECO:0000256" key="1">
    <source>
        <dbReference type="ARBA" id="ARBA00001971"/>
    </source>
</evidence>
<name>A0A8T2TFF8_CERRI</name>
<evidence type="ECO:0000256" key="8">
    <source>
        <dbReference type="PIRSR" id="PIRSR602401-1"/>
    </source>
</evidence>
<keyword evidence="3 8" id="KW-0349">Heme</keyword>
<comment type="cofactor">
    <cofactor evidence="1 8">
        <name>heme</name>
        <dbReference type="ChEBI" id="CHEBI:30413"/>
    </cofactor>
</comment>
<keyword evidence="11" id="KW-1185">Reference proteome</keyword>
<dbReference type="Proteomes" id="UP000825935">
    <property type="component" value="Chromosome 13"/>
</dbReference>
<dbReference type="CDD" id="cd20618">
    <property type="entry name" value="CYP71_clan"/>
    <property type="match status" value="1"/>
</dbReference>
<evidence type="ECO:0000256" key="7">
    <source>
        <dbReference type="ARBA" id="ARBA00023033"/>
    </source>
</evidence>
<dbReference type="PROSITE" id="PS00086">
    <property type="entry name" value="CYTOCHROME_P450"/>
    <property type="match status" value="1"/>
</dbReference>
<keyword evidence="6 8" id="KW-0408">Iron</keyword>
<sequence>MAMAQEKIWGVAAPDGRFWQSLPTPTTTSILWAALALGLCWLWWKSNRENDRPRRSQGGRKSFLPGPRPLPIIGNLHQLGELPHQTLAELSKAHGPLMFLRLGSVPFVVASSSQAAKLVLQTHDKTFAGRAVHWTAPKIIMGPTMPSILFHQPDAYWRLARQICVSDFFSNKRMHHFQGVRMREVSNLLVSILNVARDGSKPIVLREVLQAGILNIIAIMSVGKPLQQFLTVGSSSCDVDIVRSIFETKASLGLFEIGDYIPWLAWLDLQGSRKRHRQVAKNARTVLQRIVDTRRIEHGSEGNPSPQDLLDILLKAAGDPNNKDIQFDDAAVRAILLDMFVAGTDTSTMTIEWALAELLQNRNKLQKLIMELHEVVGSSRIVHESDLPNLSYLRAVVNETLRLHPSAPLLPPHRSMDACEIDGYHIPMGTNVYINAWTIQRDPSLWENPLDFEPERFLGSPMMDSIPGQHMELIPFGGGRRSCPGWRLGLLITQIVLANILHAFSWEIPIGTSVSLDEKFGIAVSMLKPLYISPLLKLDSNVLIDAQKTLSDLVEIT</sequence>
<dbReference type="OrthoDB" id="2789670at2759"/>
<dbReference type="EMBL" id="CM035418">
    <property type="protein sequence ID" value="KAH7421270.1"/>
    <property type="molecule type" value="Genomic_DNA"/>
</dbReference>
<evidence type="ECO:0000256" key="5">
    <source>
        <dbReference type="ARBA" id="ARBA00023002"/>
    </source>
</evidence>
<dbReference type="PRINTS" id="PR00463">
    <property type="entry name" value="EP450I"/>
</dbReference>
<evidence type="ECO:0000256" key="6">
    <source>
        <dbReference type="ARBA" id="ARBA00023004"/>
    </source>
</evidence>
<dbReference type="FunFam" id="1.10.630.10:FF:000126">
    <property type="entry name" value="Predicted protein"/>
    <property type="match status" value="1"/>
</dbReference>
<accession>A0A8T2TFF8</accession>
<evidence type="ECO:0000256" key="9">
    <source>
        <dbReference type="RuleBase" id="RU000461"/>
    </source>
</evidence>
<dbReference type="InterPro" id="IPR036396">
    <property type="entry name" value="Cyt_P450_sf"/>
</dbReference>
<organism evidence="10 11">
    <name type="scientific">Ceratopteris richardii</name>
    <name type="common">Triangle waterfern</name>
    <dbReference type="NCBI Taxonomy" id="49495"/>
    <lineage>
        <taxon>Eukaryota</taxon>
        <taxon>Viridiplantae</taxon>
        <taxon>Streptophyta</taxon>
        <taxon>Embryophyta</taxon>
        <taxon>Tracheophyta</taxon>
        <taxon>Polypodiopsida</taxon>
        <taxon>Polypodiidae</taxon>
        <taxon>Polypodiales</taxon>
        <taxon>Pteridineae</taxon>
        <taxon>Pteridaceae</taxon>
        <taxon>Parkerioideae</taxon>
        <taxon>Ceratopteris</taxon>
    </lineage>
</organism>
<dbReference type="InterPro" id="IPR017972">
    <property type="entry name" value="Cyt_P450_CS"/>
</dbReference>
<dbReference type="InterPro" id="IPR001128">
    <property type="entry name" value="Cyt_P450"/>
</dbReference>